<dbReference type="AlphaFoldDB" id="A0A843TP94"/>
<dbReference type="SMR" id="A0A843TP94"/>
<keyword evidence="2 3" id="KW-0808">Transferase</keyword>
<keyword evidence="3" id="KW-0328">Glycosyltransferase</keyword>
<accession>A0A843TP94</accession>
<evidence type="ECO:0000256" key="2">
    <source>
        <dbReference type="ARBA" id="ARBA00022679"/>
    </source>
</evidence>
<comment type="similarity">
    <text evidence="1 3">Belongs to the UDP-glycosyltransferase family.</text>
</comment>
<evidence type="ECO:0000256" key="4">
    <source>
        <dbReference type="RuleBase" id="RU362057"/>
    </source>
</evidence>
<dbReference type="Gene3D" id="3.40.50.2000">
    <property type="entry name" value="Glycogen Phosphorylase B"/>
    <property type="match status" value="2"/>
</dbReference>
<evidence type="ECO:0000256" key="1">
    <source>
        <dbReference type="ARBA" id="ARBA00009995"/>
    </source>
</evidence>
<evidence type="ECO:0000313" key="6">
    <source>
        <dbReference type="EMBL" id="MQL71304.1"/>
    </source>
</evidence>
<comment type="caution">
    <text evidence="6">The sequence shown here is derived from an EMBL/GenBank/DDBJ whole genome shotgun (WGS) entry which is preliminary data.</text>
</comment>
<keyword evidence="7" id="KW-1185">Reference proteome</keyword>
<dbReference type="GO" id="GO:0009690">
    <property type="term" value="P:cytokinin metabolic process"/>
    <property type="evidence" value="ECO:0007669"/>
    <property type="project" value="UniProtKB-ARBA"/>
</dbReference>
<dbReference type="EMBL" id="NMUH01000094">
    <property type="protein sequence ID" value="MQL71304.1"/>
    <property type="molecule type" value="Genomic_DNA"/>
</dbReference>
<proteinExistence type="inferred from homology"/>
<reference evidence="6" key="1">
    <citation type="submission" date="2017-07" db="EMBL/GenBank/DDBJ databases">
        <title>Taro Niue Genome Assembly and Annotation.</title>
        <authorList>
            <person name="Atibalentja N."/>
            <person name="Keating K."/>
            <person name="Fields C.J."/>
        </authorList>
    </citation>
    <scope>NUCLEOTIDE SEQUENCE</scope>
    <source>
        <strain evidence="6">Niue_2</strain>
        <tissue evidence="6">Leaf</tissue>
    </source>
</reference>
<dbReference type="FunFam" id="3.40.50.2000:FF:000238">
    <property type="entry name" value="Glycosyltransferase"/>
    <property type="match status" value="1"/>
</dbReference>
<protein>
    <recommendedName>
        <fullName evidence="4">Glycosyltransferase</fullName>
        <ecNumber evidence="4">2.4.1.-</ecNumber>
    </recommendedName>
</protein>
<dbReference type="PROSITE" id="PS00375">
    <property type="entry name" value="UDPGT"/>
    <property type="match status" value="1"/>
</dbReference>
<gene>
    <name evidence="6" type="ORF">Taro_003644</name>
</gene>
<name>A0A843TP94_COLES</name>
<sequence length="483" mass="53163">MANTAASPDGEPGVVVVMVPFPAQGHLNQLLHLSRLVAAHGVPVHFVGSATHNRQARVRVHGWDLAAFPKIHFQDLPVPHFPSPPPEPRATVKFPAHLQPAFEASAKLQAPLAPLLRSLSATARRVVVVHDSLMPFAAREAAGLPNAESYVFHSVSALAKLFFQWAARGKLEEKRPVVPAGIPLLPLDGCYTEEFLAFLSRQFRKTPPDVAGRLLNTCRTVEPEFIDLLAREPFLQRKRLFAVGPLNPVELEDAGAGGPVRPRHRCLEWLDRQPPHSVVYVSFGTTSSMSSQQIRELAAGLESSRQRFIWVLRNADRGDIFAAGEGVDAHKWQQRERDLQLPEDYERRVAGLGLVVREWTPQLGILGHRSTGLFMTHCGWNSCMEGLSMGVPMAAWPLHSDQPNNAVLVTEVLKVGVTVREWAQRDETVPSAAVEDAIRRIMVSGEGSEMRKRARELGASIRAGVSEGGSTVELDSFIAHITR</sequence>
<dbReference type="InterPro" id="IPR058980">
    <property type="entry name" value="Glyco_transf_N"/>
</dbReference>
<dbReference type="InterPro" id="IPR035595">
    <property type="entry name" value="UDP_glycos_trans_CS"/>
</dbReference>
<feature type="domain" description="Glycosyltransferase N-terminal" evidence="5">
    <location>
        <begin position="14"/>
        <end position="248"/>
    </location>
</feature>
<dbReference type="PANTHER" id="PTHR48044:SF22">
    <property type="entry name" value="GLYCOSYLTRANSFERASE"/>
    <property type="match status" value="1"/>
</dbReference>
<dbReference type="PANTHER" id="PTHR48044">
    <property type="entry name" value="GLYCOSYLTRANSFERASE"/>
    <property type="match status" value="1"/>
</dbReference>
<dbReference type="Pfam" id="PF26168">
    <property type="entry name" value="Glyco_transf_N"/>
    <property type="match status" value="1"/>
</dbReference>
<dbReference type="EC" id="2.4.1.-" evidence="4"/>
<dbReference type="Pfam" id="PF00201">
    <property type="entry name" value="UDPGT"/>
    <property type="match status" value="1"/>
</dbReference>
<organism evidence="6 7">
    <name type="scientific">Colocasia esculenta</name>
    <name type="common">Wild taro</name>
    <name type="synonym">Arum esculentum</name>
    <dbReference type="NCBI Taxonomy" id="4460"/>
    <lineage>
        <taxon>Eukaryota</taxon>
        <taxon>Viridiplantae</taxon>
        <taxon>Streptophyta</taxon>
        <taxon>Embryophyta</taxon>
        <taxon>Tracheophyta</taxon>
        <taxon>Spermatophyta</taxon>
        <taxon>Magnoliopsida</taxon>
        <taxon>Liliopsida</taxon>
        <taxon>Araceae</taxon>
        <taxon>Aroideae</taxon>
        <taxon>Colocasieae</taxon>
        <taxon>Colocasia</taxon>
    </lineage>
</organism>
<dbReference type="SUPFAM" id="SSF53756">
    <property type="entry name" value="UDP-Glycosyltransferase/glycogen phosphorylase"/>
    <property type="match status" value="1"/>
</dbReference>
<dbReference type="FunFam" id="3.40.50.2000:FF:000060">
    <property type="entry name" value="Glycosyltransferase"/>
    <property type="match status" value="1"/>
</dbReference>
<evidence type="ECO:0000313" key="7">
    <source>
        <dbReference type="Proteomes" id="UP000652761"/>
    </source>
</evidence>
<evidence type="ECO:0000256" key="3">
    <source>
        <dbReference type="RuleBase" id="RU003718"/>
    </source>
</evidence>
<dbReference type="OrthoDB" id="5835829at2759"/>
<evidence type="ECO:0000259" key="5">
    <source>
        <dbReference type="Pfam" id="PF26168"/>
    </source>
</evidence>
<dbReference type="Proteomes" id="UP000652761">
    <property type="component" value="Unassembled WGS sequence"/>
</dbReference>
<dbReference type="GO" id="GO:0050404">
    <property type="term" value="F:zeatin O-beta-D-xylosyltransferase activity"/>
    <property type="evidence" value="ECO:0007669"/>
    <property type="project" value="UniProtKB-ARBA"/>
</dbReference>
<dbReference type="InterPro" id="IPR002213">
    <property type="entry name" value="UDP_glucos_trans"/>
</dbReference>
<dbReference type="CDD" id="cd03784">
    <property type="entry name" value="GT1_Gtf-like"/>
    <property type="match status" value="1"/>
</dbReference>